<protein>
    <submittedName>
        <fullName evidence="3">Helix-turn-helix domain-containing protein</fullName>
    </submittedName>
</protein>
<dbReference type="PANTHER" id="PTHR46797:SF1">
    <property type="entry name" value="METHYLPHOSPHONATE SYNTHASE"/>
    <property type="match status" value="1"/>
</dbReference>
<dbReference type="GO" id="GO:0005829">
    <property type="term" value="C:cytosol"/>
    <property type="evidence" value="ECO:0007669"/>
    <property type="project" value="TreeGrafter"/>
</dbReference>
<keyword evidence="4" id="KW-1185">Reference proteome</keyword>
<proteinExistence type="predicted"/>
<keyword evidence="1" id="KW-0238">DNA-binding</keyword>
<gene>
    <name evidence="3" type="ORF">NF867_06305</name>
</gene>
<comment type="caution">
    <text evidence="3">The sequence shown here is derived from an EMBL/GenBank/DDBJ whole genome shotgun (WGS) entry which is preliminary data.</text>
</comment>
<reference evidence="3" key="1">
    <citation type="submission" date="2022-06" db="EMBL/GenBank/DDBJ databases">
        <title>Solitalea sp. MAHUQ-68 isolated from rhizospheric soil.</title>
        <authorList>
            <person name="Huq M.A."/>
        </authorList>
    </citation>
    <scope>NUCLEOTIDE SEQUENCE</scope>
    <source>
        <strain evidence="3">MAHUQ-68</strain>
    </source>
</reference>
<dbReference type="Pfam" id="PF01381">
    <property type="entry name" value="HTH_3"/>
    <property type="match status" value="1"/>
</dbReference>
<organism evidence="3 4">
    <name type="scientific">Solitalea agri</name>
    <dbReference type="NCBI Taxonomy" id="2953739"/>
    <lineage>
        <taxon>Bacteria</taxon>
        <taxon>Pseudomonadati</taxon>
        <taxon>Bacteroidota</taxon>
        <taxon>Sphingobacteriia</taxon>
        <taxon>Sphingobacteriales</taxon>
        <taxon>Sphingobacteriaceae</taxon>
        <taxon>Solitalea</taxon>
    </lineage>
</organism>
<evidence type="ECO:0000313" key="4">
    <source>
        <dbReference type="Proteomes" id="UP001155182"/>
    </source>
</evidence>
<dbReference type="PROSITE" id="PS50943">
    <property type="entry name" value="HTH_CROC1"/>
    <property type="match status" value="1"/>
</dbReference>
<evidence type="ECO:0000256" key="1">
    <source>
        <dbReference type="ARBA" id="ARBA00023125"/>
    </source>
</evidence>
<dbReference type="AlphaFoldDB" id="A0A9X2JD43"/>
<feature type="domain" description="HTH cro/C1-type" evidence="2">
    <location>
        <begin position="2"/>
        <end position="53"/>
    </location>
</feature>
<name>A0A9X2JD43_9SPHI</name>
<dbReference type="SUPFAM" id="SSF47413">
    <property type="entry name" value="lambda repressor-like DNA-binding domains"/>
    <property type="match status" value="1"/>
</dbReference>
<sequence length="65" mass="7204">MIRIKKGLSQHGVALRLNISQNAYWKIENGETGLSIDHLLSLADTFDIPASTLLESLEIEGRNVI</sequence>
<evidence type="ECO:0000313" key="3">
    <source>
        <dbReference type="EMBL" id="MCO4292465.1"/>
    </source>
</evidence>
<accession>A0A9X2JD43</accession>
<dbReference type="EMBL" id="JAMWYS010000024">
    <property type="protein sequence ID" value="MCO4292465.1"/>
    <property type="molecule type" value="Genomic_DNA"/>
</dbReference>
<dbReference type="PANTHER" id="PTHR46797">
    <property type="entry name" value="HTH-TYPE TRANSCRIPTIONAL REGULATOR"/>
    <property type="match status" value="1"/>
</dbReference>
<dbReference type="GO" id="GO:0003677">
    <property type="term" value="F:DNA binding"/>
    <property type="evidence" value="ECO:0007669"/>
    <property type="project" value="UniProtKB-KW"/>
</dbReference>
<dbReference type="SMART" id="SM00530">
    <property type="entry name" value="HTH_XRE"/>
    <property type="match status" value="1"/>
</dbReference>
<dbReference type="GO" id="GO:0003700">
    <property type="term" value="F:DNA-binding transcription factor activity"/>
    <property type="evidence" value="ECO:0007669"/>
    <property type="project" value="TreeGrafter"/>
</dbReference>
<evidence type="ECO:0000259" key="2">
    <source>
        <dbReference type="PROSITE" id="PS50943"/>
    </source>
</evidence>
<dbReference type="Proteomes" id="UP001155182">
    <property type="component" value="Unassembled WGS sequence"/>
</dbReference>
<dbReference type="InterPro" id="IPR001387">
    <property type="entry name" value="Cro/C1-type_HTH"/>
</dbReference>
<dbReference type="InterPro" id="IPR010982">
    <property type="entry name" value="Lambda_DNA-bd_dom_sf"/>
</dbReference>
<dbReference type="InterPro" id="IPR050807">
    <property type="entry name" value="TransReg_Diox_bact_type"/>
</dbReference>
<dbReference type="CDD" id="cd00093">
    <property type="entry name" value="HTH_XRE"/>
    <property type="match status" value="1"/>
</dbReference>
<dbReference type="Gene3D" id="1.10.260.40">
    <property type="entry name" value="lambda repressor-like DNA-binding domains"/>
    <property type="match status" value="1"/>
</dbReference>